<dbReference type="EMBL" id="GGEC01039467">
    <property type="protein sequence ID" value="MBX19951.1"/>
    <property type="molecule type" value="Transcribed_RNA"/>
</dbReference>
<reference evidence="1" key="1">
    <citation type="submission" date="2018-02" db="EMBL/GenBank/DDBJ databases">
        <title>Rhizophora mucronata_Transcriptome.</title>
        <authorList>
            <person name="Meera S.P."/>
            <person name="Sreeshan A."/>
            <person name="Augustine A."/>
        </authorList>
    </citation>
    <scope>NUCLEOTIDE SEQUENCE</scope>
    <source>
        <tissue evidence="1">Leaf</tissue>
    </source>
</reference>
<protein>
    <submittedName>
        <fullName evidence="1">Uncharacterized protein MANES_08G112000</fullName>
    </submittedName>
</protein>
<sequence>MWLYFVSFKFTLENGCFKRLIFVILYLVTSS</sequence>
<dbReference type="AlphaFoldDB" id="A0A2P2LPQ8"/>
<evidence type="ECO:0000313" key="1">
    <source>
        <dbReference type="EMBL" id="MBX19951.1"/>
    </source>
</evidence>
<accession>A0A2P2LPQ8</accession>
<name>A0A2P2LPQ8_RHIMU</name>
<organism evidence="1">
    <name type="scientific">Rhizophora mucronata</name>
    <name type="common">Asiatic mangrove</name>
    <dbReference type="NCBI Taxonomy" id="61149"/>
    <lineage>
        <taxon>Eukaryota</taxon>
        <taxon>Viridiplantae</taxon>
        <taxon>Streptophyta</taxon>
        <taxon>Embryophyta</taxon>
        <taxon>Tracheophyta</taxon>
        <taxon>Spermatophyta</taxon>
        <taxon>Magnoliopsida</taxon>
        <taxon>eudicotyledons</taxon>
        <taxon>Gunneridae</taxon>
        <taxon>Pentapetalae</taxon>
        <taxon>rosids</taxon>
        <taxon>fabids</taxon>
        <taxon>Malpighiales</taxon>
        <taxon>Rhizophoraceae</taxon>
        <taxon>Rhizophora</taxon>
    </lineage>
</organism>
<proteinExistence type="predicted"/>